<feature type="domain" description="RCK C-terminal" evidence="9">
    <location>
        <begin position="427"/>
        <end position="508"/>
    </location>
</feature>
<feature type="transmembrane region" description="Helical" evidence="8">
    <location>
        <begin position="12"/>
        <end position="38"/>
    </location>
</feature>
<dbReference type="OrthoDB" id="9812438at2"/>
<dbReference type="PANTHER" id="PTHR45711:SF6">
    <property type="entry name" value="CHLORIDE CHANNEL PROTEIN"/>
    <property type="match status" value="1"/>
</dbReference>
<keyword evidence="2" id="KW-0813">Transport</keyword>
<dbReference type="Pfam" id="PF02080">
    <property type="entry name" value="TrkA_C"/>
    <property type="match status" value="1"/>
</dbReference>
<dbReference type="PANTHER" id="PTHR45711">
    <property type="entry name" value="CHLORIDE CHANNEL PROTEIN"/>
    <property type="match status" value="1"/>
</dbReference>
<dbReference type="InterPro" id="IPR014743">
    <property type="entry name" value="Cl-channel_core"/>
</dbReference>
<evidence type="ECO:0000259" key="9">
    <source>
        <dbReference type="PROSITE" id="PS51202"/>
    </source>
</evidence>
<evidence type="ECO:0000256" key="6">
    <source>
        <dbReference type="ARBA" id="ARBA00023136"/>
    </source>
</evidence>
<accession>A0A0R1LVV5</accession>
<gene>
    <name evidence="10" type="ORF">FD04_GL002331</name>
</gene>
<feature type="transmembrane region" description="Helical" evidence="8">
    <location>
        <begin position="228"/>
        <end position="245"/>
    </location>
</feature>
<dbReference type="RefSeq" id="WP_056946542.1">
    <property type="nucleotide sequence ID" value="NZ_AZEE01000010.1"/>
</dbReference>
<dbReference type="GO" id="GO:0005247">
    <property type="term" value="F:voltage-gated chloride channel activity"/>
    <property type="evidence" value="ECO:0007669"/>
    <property type="project" value="TreeGrafter"/>
</dbReference>
<keyword evidence="7" id="KW-0868">Chloride</keyword>
<dbReference type="InterPro" id="IPR036721">
    <property type="entry name" value="RCK_C_sf"/>
</dbReference>
<keyword evidence="3 8" id="KW-0812">Transmembrane</keyword>
<name>A0A0R1LVV5_9LACO</name>
<dbReference type="AlphaFoldDB" id="A0A0R1LVV5"/>
<sequence>MKQTETKKWDLSRIYAVGQGVLVGLMAGVVVSCFRLLISRGLLFVQWFFGQSHQHPSLLVVWLVLSVILALITGRWLKQVPDIKGSGIPQVEGQLMGELDYHWWPVLWRKFVGGVLAIGSGLFLGREGPSIQLGATVGQGFAATQKITGNDRRVLIASGASAGLSAAFNAPIASSLFILEEVYHNFSTMVWITALASAIAADLVSTVFFGLTPVLHITYVHALPLPQYGWLLLLGLILGLLGRVYQLVVLRVGDWYHRLKWLPDAYNSLIAFILLIPIGLWMPQILGGGNSLIVSIGGRAPAVLVLLIVLILRFVYSMMAYGTGLPGGIFLPILTLGAVIGALFGQILVAAHLLAAAEVPIFVIAAMAGYFAGISKAPFTAILLITEMVGTLQHLMPLALVSLIAYLTVDVLGGAPVYAAMLDKQLRQSRTGQVAPVTQLEFPVFEGALIEGKQVREVNWPIGTLLTEIKRGERVLVPNGDTIIKLGDTLLLNVPNDQLSKIRQKMSELDGAD</sequence>
<feature type="transmembrane region" description="Helical" evidence="8">
    <location>
        <begin position="58"/>
        <end position="77"/>
    </location>
</feature>
<dbReference type="GO" id="GO:0008324">
    <property type="term" value="F:monoatomic cation transmembrane transporter activity"/>
    <property type="evidence" value="ECO:0007669"/>
    <property type="project" value="InterPro"/>
</dbReference>
<evidence type="ECO:0000313" key="11">
    <source>
        <dbReference type="Proteomes" id="UP000051160"/>
    </source>
</evidence>
<dbReference type="EMBL" id="AZEE01000010">
    <property type="protein sequence ID" value="KRK99512.1"/>
    <property type="molecule type" value="Genomic_DNA"/>
</dbReference>
<evidence type="ECO:0000313" key="10">
    <source>
        <dbReference type="EMBL" id="KRK99512.1"/>
    </source>
</evidence>
<evidence type="ECO:0000256" key="2">
    <source>
        <dbReference type="ARBA" id="ARBA00022448"/>
    </source>
</evidence>
<feature type="transmembrane region" description="Helical" evidence="8">
    <location>
        <begin position="329"/>
        <end position="354"/>
    </location>
</feature>
<feature type="transmembrane region" description="Helical" evidence="8">
    <location>
        <begin position="265"/>
        <end position="282"/>
    </location>
</feature>
<dbReference type="PATRIC" id="fig|1423776.4.peg.2361"/>
<comment type="caution">
    <text evidence="10">The sequence shown here is derived from an EMBL/GenBank/DDBJ whole genome shotgun (WGS) entry which is preliminary data.</text>
</comment>
<keyword evidence="5" id="KW-0406">Ion transport</keyword>
<dbReference type="Proteomes" id="UP000051160">
    <property type="component" value="Unassembled WGS sequence"/>
</dbReference>
<organism evidence="10 11">
    <name type="scientific">Secundilactobacillus odoratitofui DSM 19909 = JCM 15043</name>
    <dbReference type="NCBI Taxonomy" id="1423776"/>
    <lineage>
        <taxon>Bacteria</taxon>
        <taxon>Bacillati</taxon>
        <taxon>Bacillota</taxon>
        <taxon>Bacilli</taxon>
        <taxon>Lactobacillales</taxon>
        <taxon>Lactobacillaceae</taxon>
        <taxon>Secundilactobacillus</taxon>
    </lineage>
</organism>
<feature type="transmembrane region" description="Helical" evidence="8">
    <location>
        <begin position="191"/>
        <end position="216"/>
    </location>
</feature>
<dbReference type="GO" id="GO:0006813">
    <property type="term" value="P:potassium ion transport"/>
    <property type="evidence" value="ECO:0007669"/>
    <property type="project" value="InterPro"/>
</dbReference>
<evidence type="ECO:0000256" key="8">
    <source>
        <dbReference type="SAM" id="Phobius"/>
    </source>
</evidence>
<reference evidence="10 11" key="1">
    <citation type="journal article" date="2015" name="Genome Announc.">
        <title>Expanding the biotechnology potential of lactobacilli through comparative genomics of 213 strains and associated genera.</title>
        <authorList>
            <person name="Sun Z."/>
            <person name="Harris H.M."/>
            <person name="McCann A."/>
            <person name="Guo C."/>
            <person name="Argimon S."/>
            <person name="Zhang W."/>
            <person name="Yang X."/>
            <person name="Jeffery I.B."/>
            <person name="Cooney J.C."/>
            <person name="Kagawa T.F."/>
            <person name="Liu W."/>
            <person name="Song Y."/>
            <person name="Salvetti E."/>
            <person name="Wrobel A."/>
            <person name="Rasinkangas P."/>
            <person name="Parkhill J."/>
            <person name="Rea M.C."/>
            <person name="O'Sullivan O."/>
            <person name="Ritari J."/>
            <person name="Douillard F.P."/>
            <person name="Paul Ross R."/>
            <person name="Yang R."/>
            <person name="Briner A.E."/>
            <person name="Felis G.E."/>
            <person name="de Vos W.M."/>
            <person name="Barrangou R."/>
            <person name="Klaenhammer T.R."/>
            <person name="Caufield P.W."/>
            <person name="Cui Y."/>
            <person name="Zhang H."/>
            <person name="O'Toole P.W."/>
        </authorList>
    </citation>
    <scope>NUCLEOTIDE SEQUENCE [LARGE SCALE GENOMIC DNA]</scope>
    <source>
        <strain evidence="10 11">DSM 19909</strain>
    </source>
</reference>
<keyword evidence="6 8" id="KW-0472">Membrane</keyword>
<dbReference type="PROSITE" id="PS51257">
    <property type="entry name" value="PROKAR_LIPOPROTEIN"/>
    <property type="match status" value="1"/>
</dbReference>
<dbReference type="SUPFAM" id="SSF116726">
    <property type="entry name" value="TrkA C-terminal domain-like"/>
    <property type="match status" value="1"/>
</dbReference>
<dbReference type="PROSITE" id="PS51202">
    <property type="entry name" value="RCK_C"/>
    <property type="match status" value="1"/>
</dbReference>
<dbReference type="Gene3D" id="3.30.70.1450">
    <property type="entry name" value="Regulator of K+ conductance, C-terminal domain"/>
    <property type="match status" value="1"/>
</dbReference>
<dbReference type="InterPro" id="IPR001807">
    <property type="entry name" value="ClC"/>
</dbReference>
<feature type="transmembrane region" description="Helical" evidence="8">
    <location>
        <begin position="361"/>
        <end position="386"/>
    </location>
</feature>
<evidence type="ECO:0000256" key="5">
    <source>
        <dbReference type="ARBA" id="ARBA00023065"/>
    </source>
</evidence>
<proteinExistence type="predicted"/>
<evidence type="ECO:0000256" key="3">
    <source>
        <dbReference type="ARBA" id="ARBA00022692"/>
    </source>
</evidence>
<dbReference type="GO" id="GO:0005886">
    <property type="term" value="C:plasma membrane"/>
    <property type="evidence" value="ECO:0007669"/>
    <property type="project" value="TreeGrafter"/>
</dbReference>
<dbReference type="Pfam" id="PF00654">
    <property type="entry name" value="Voltage_CLC"/>
    <property type="match status" value="1"/>
</dbReference>
<comment type="subcellular location">
    <subcellularLocation>
        <location evidence="1">Membrane</location>
        <topology evidence="1">Multi-pass membrane protein</topology>
    </subcellularLocation>
</comment>
<dbReference type="CDD" id="cd01031">
    <property type="entry name" value="EriC"/>
    <property type="match status" value="1"/>
</dbReference>
<feature type="transmembrane region" description="Helical" evidence="8">
    <location>
        <begin position="303"/>
        <end position="323"/>
    </location>
</feature>
<evidence type="ECO:0000256" key="7">
    <source>
        <dbReference type="ARBA" id="ARBA00023214"/>
    </source>
</evidence>
<feature type="transmembrane region" description="Helical" evidence="8">
    <location>
        <begin position="398"/>
        <end position="420"/>
    </location>
</feature>
<keyword evidence="11" id="KW-1185">Reference proteome</keyword>
<keyword evidence="4 8" id="KW-1133">Transmembrane helix</keyword>
<dbReference type="SUPFAM" id="SSF81340">
    <property type="entry name" value="Clc chloride channel"/>
    <property type="match status" value="1"/>
</dbReference>
<dbReference type="InterPro" id="IPR006037">
    <property type="entry name" value="RCK_C"/>
</dbReference>
<feature type="transmembrane region" description="Helical" evidence="8">
    <location>
        <begin position="154"/>
        <end position="179"/>
    </location>
</feature>
<dbReference type="PRINTS" id="PR00762">
    <property type="entry name" value="CLCHANNEL"/>
</dbReference>
<dbReference type="STRING" id="1423776.FD04_GL002331"/>
<evidence type="ECO:0000256" key="4">
    <source>
        <dbReference type="ARBA" id="ARBA00022989"/>
    </source>
</evidence>
<dbReference type="Gene3D" id="1.10.3080.10">
    <property type="entry name" value="Clc chloride channel"/>
    <property type="match status" value="1"/>
</dbReference>
<evidence type="ECO:0000256" key="1">
    <source>
        <dbReference type="ARBA" id="ARBA00004141"/>
    </source>
</evidence>
<protein>
    <submittedName>
        <fullName evidence="10">Chloride channel protein EriC</fullName>
    </submittedName>
</protein>